<accession>A0A6J5NVU4</accession>
<evidence type="ECO:0000313" key="1">
    <source>
        <dbReference type="EMBL" id="CAB4159344.1"/>
    </source>
</evidence>
<dbReference type="EMBL" id="LR796670">
    <property type="protein sequence ID" value="CAB4159344.1"/>
    <property type="molecule type" value="Genomic_DNA"/>
</dbReference>
<proteinExistence type="predicted"/>
<gene>
    <name evidence="1" type="ORF">UFOVP699_92</name>
</gene>
<name>A0A6J5NVU4_9CAUD</name>
<organism evidence="1">
    <name type="scientific">uncultured Caudovirales phage</name>
    <dbReference type="NCBI Taxonomy" id="2100421"/>
    <lineage>
        <taxon>Viruses</taxon>
        <taxon>Duplodnaviria</taxon>
        <taxon>Heunggongvirae</taxon>
        <taxon>Uroviricota</taxon>
        <taxon>Caudoviricetes</taxon>
        <taxon>Peduoviridae</taxon>
        <taxon>Maltschvirus</taxon>
        <taxon>Maltschvirus maltsch</taxon>
    </lineage>
</organism>
<protein>
    <submittedName>
        <fullName evidence="1">Uncharacterized protein</fullName>
    </submittedName>
</protein>
<reference evidence="1" key="1">
    <citation type="submission" date="2020-04" db="EMBL/GenBank/DDBJ databases">
        <authorList>
            <person name="Chiriac C."/>
            <person name="Salcher M."/>
            <person name="Ghai R."/>
            <person name="Kavagutti S V."/>
        </authorList>
    </citation>
    <scope>NUCLEOTIDE SEQUENCE</scope>
</reference>
<sequence>MKSLYAYYGLIDIHDIDSPGHSLYQIGLIDSISETFGEEKFDFYSYYPEEEIKSANLKGFPDTELGWLFGKYRKSLLDNPIHNIDELLQKISAKEYKRLYLKARFRNLSALSKKWKDAREFEQIIETAFRAGYSKKDIIILDTDLSLSEKVKEKLGKVATFMIPSIDFPGVSNRFLKECQSIHSTKWEKTKTIGSVFYGNIDTSKYKKGNNKSDALLNIVKWINSYHNIVGTENPFYVVCKKNDFTDNFSGSDKNTFHINRNHRELIWGALESSSIMINVTKEKYNEKKFIPARIYEAMIFGMIPVSYKFDFLCPAFSFEKIEDLIEIYKYLFEIEPDEIHQAYEHFVKSYFSYLDKKD</sequence>